<reference evidence="10" key="1">
    <citation type="journal article" date="2019" name="Int. J. Syst. Evol. Microbiol.">
        <title>The Global Catalogue of Microorganisms (GCM) 10K type strain sequencing project: providing services to taxonomists for standard genome sequencing and annotation.</title>
        <authorList>
            <consortium name="The Broad Institute Genomics Platform"/>
            <consortium name="The Broad Institute Genome Sequencing Center for Infectious Disease"/>
            <person name="Wu L."/>
            <person name="Ma J."/>
        </authorList>
    </citation>
    <scope>NUCLEOTIDE SEQUENCE [LARGE SCALE GENOMIC DNA]</scope>
    <source>
        <strain evidence="10">CGMCC 1.7030</strain>
    </source>
</reference>
<accession>A0ABW0C088</accession>
<feature type="transmembrane region" description="Helical" evidence="6">
    <location>
        <begin position="183"/>
        <end position="204"/>
    </location>
</feature>
<evidence type="ECO:0000256" key="4">
    <source>
        <dbReference type="ARBA" id="ARBA00022679"/>
    </source>
</evidence>
<dbReference type="InterPro" id="IPR000014">
    <property type="entry name" value="PAS"/>
</dbReference>
<dbReference type="EC" id="2.7.13.3" evidence="2"/>
<dbReference type="EMBL" id="JBHSKS010000025">
    <property type="protein sequence ID" value="MFC5193647.1"/>
    <property type="molecule type" value="Genomic_DNA"/>
</dbReference>
<evidence type="ECO:0000256" key="3">
    <source>
        <dbReference type="ARBA" id="ARBA00022553"/>
    </source>
</evidence>
<feature type="domain" description="PAC" evidence="8">
    <location>
        <begin position="301"/>
        <end position="353"/>
    </location>
</feature>
<feature type="domain" description="PAS" evidence="7">
    <location>
        <begin position="485"/>
        <end position="561"/>
    </location>
</feature>
<dbReference type="SMART" id="SM00086">
    <property type="entry name" value="PAC"/>
    <property type="match status" value="3"/>
</dbReference>
<dbReference type="InterPro" id="IPR013655">
    <property type="entry name" value="PAS_fold_3"/>
</dbReference>
<comment type="caution">
    <text evidence="9">The sequence shown here is derived from an EMBL/GenBank/DDBJ whole genome shotgun (WGS) entry which is preliminary data.</text>
</comment>
<evidence type="ECO:0000256" key="2">
    <source>
        <dbReference type="ARBA" id="ARBA00012438"/>
    </source>
</evidence>
<evidence type="ECO:0000313" key="10">
    <source>
        <dbReference type="Proteomes" id="UP001596163"/>
    </source>
</evidence>
<dbReference type="SMART" id="SM00091">
    <property type="entry name" value="PAS"/>
    <property type="match status" value="3"/>
</dbReference>
<dbReference type="RefSeq" id="WP_377917785.1">
    <property type="nucleotide sequence ID" value="NZ_JBHSKS010000025.1"/>
</dbReference>
<feature type="domain" description="PAS" evidence="7">
    <location>
        <begin position="354"/>
        <end position="427"/>
    </location>
</feature>
<dbReference type="SUPFAM" id="SSF55785">
    <property type="entry name" value="PYP-like sensor domain (PAS domain)"/>
    <property type="match status" value="3"/>
</dbReference>
<dbReference type="NCBIfam" id="TIGR00229">
    <property type="entry name" value="sensory_box"/>
    <property type="match status" value="2"/>
</dbReference>
<evidence type="ECO:0000256" key="1">
    <source>
        <dbReference type="ARBA" id="ARBA00000085"/>
    </source>
</evidence>
<dbReference type="PROSITE" id="PS50112">
    <property type="entry name" value="PAS"/>
    <property type="match status" value="3"/>
</dbReference>
<evidence type="ECO:0000259" key="8">
    <source>
        <dbReference type="PROSITE" id="PS50113"/>
    </source>
</evidence>
<keyword evidence="6" id="KW-0472">Membrane</keyword>
<keyword evidence="5" id="KW-0418">Kinase</keyword>
<keyword evidence="6" id="KW-0812">Transmembrane</keyword>
<feature type="domain" description="PAS" evidence="7">
    <location>
        <begin position="227"/>
        <end position="297"/>
    </location>
</feature>
<proteinExistence type="predicted"/>
<keyword evidence="3" id="KW-0597">Phosphoprotein</keyword>
<feature type="transmembrane region" description="Helical" evidence="6">
    <location>
        <begin position="9"/>
        <end position="30"/>
    </location>
</feature>
<comment type="catalytic activity">
    <reaction evidence="1">
        <text>ATP + protein L-histidine = ADP + protein N-phospho-L-histidine.</text>
        <dbReference type="EC" id="2.7.13.3"/>
    </reaction>
</comment>
<keyword evidence="10" id="KW-1185">Reference proteome</keyword>
<dbReference type="CDD" id="cd00130">
    <property type="entry name" value="PAS"/>
    <property type="match status" value="2"/>
</dbReference>
<keyword evidence="4" id="KW-0808">Transferase</keyword>
<feature type="domain" description="PAC" evidence="8">
    <location>
        <begin position="431"/>
        <end position="484"/>
    </location>
</feature>
<dbReference type="InterPro" id="IPR001610">
    <property type="entry name" value="PAC"/>
</dbReference>
<dbReference type="InterPro" id="IPR013656">
    <property type="entry name" value="PAS_4"/>
</dbReference>
<dbReference type="Gene3D" id="3.30.450.20">
    <property type="entry name" value="PAS domain"/>
    <property type="match status" value="3"/>
</dbReference>
<dbReference type="PANTHER" id="PTHR43304:SF1">
    <property type="entry name" value="PAC DOMAIN-CONTAINING PROTEIN"/>
    <property type="match status" value="1"/>
</dbReference>
<sequence>MKNLRTQRIVLAIAGILMILCAGLYFYNYLRQTELSKRLLRIELKINELDRVYKNYLTSVLEKRRFQFNPNKSYLDRFIEFDSNSKELLDSFYEDGLAIDGFEINFNLLKEKINERSEKMMEQVTYFREFGMEQAREKIMDEESEVLALSHEVEGAFFRLEQSLRSEKDRLVAENESLIRVNYFGFLALILVAVGLILGVYFLSQKAFSFELEKEIQIQKLKSLRQDMLDFSSTFESSAIGMGLLDTYGNWIKVNRSLCTMLGYTQEELLTLSFQKITHPDDLFEDLDKAKKLFNREIESYNLEKRYLTKSGKIIWVNLIASAVWDDQGQFKHFIAQMEEISLRKKFLDELQEQKNRLANVLEGTEVGTWEWNVQTGETLYNEKWAEILGYDLEDLEPLSQETWLHFAHPDDIALSNKKIQECFSKKSDFYECEYRMRHRDGHWVWILDRGKVMRWMPDGKPEVMFGTHSDISRFKELEFSLMSKNAFASAVLDTIDVGIVACDANGTLDLFNKATLEFHGLDSRDIPQEEWPDYYQLYHTDGVTLLKKEEVPLYRAWMGEEIEDVELCIRHTSGTTRIVCCSGGPVYGENGSFLGAVVAMRNISSPQKD</sequence>
<dbReference type="Proteomes" id="UP001596163">
    <property type="component" value="Unassembled WGS sequence"/>
</dbReference>
<evidence type="ECO:0000313" key="9">
    <source>
        <dbReference type="EMBL" id="MFC5193647.1"/>
    </source>
</evidence>
<name>A0ABW0C088_9BACT</name>
<evidence type="ECO:0000256" key="6">
    <source>
        <dbReference type="SAM" id="Phobius"/>
    </source>
</evidence>
<dbReference type="Pfam" id="PF08448">
    <property type="entry name" value="PAS_4"/>
    <property type="match status" value="1"/>
</dbReference>
<protein>
    <recommendedName>
        <fullName evidence="2">histidine kinase</fullName>
        <ecNumber evidence="2">2.7.13.3</ecNumber>
    </recommendedName>
</protein>
<dbReference type="PROSITE" id="PS50113">
    <property type="entry name" value="PAC"/>
    <property type="match status" value="2"/>
</dbReference>
<organism evidence="9 10">
    <name type="scientific">Algoriphagus aquatilis</name>
    <dbReference type="NCBI Taxonomy" id="490186"/>
    <lineage>
        <taxon>Bacteria</taxon>
        <taxon>Pseudomonadati</taxon>
        <taxon>Bacteroidota</taxon>
        <taxon>Cytophagia</taxon>
        <taxon>Cytophagales</taxon>
        <taxon>Cyclobacteriaceae</taxon>
        <taxon>Algoriphagus</taxon>
    </lineage>
</organism>
<evidence type="ECO:0000256" key="5">
    <source>
        <dbReference type="ARBA" id="ARBA00022777"/>
    </source>
</evidence>
<keyword evidence="6" id="KW-1133">Transmembrane helix</keyword>
<evidence type="ECO:0000259" key="7">
    <source>
        <dbReference type="PROSITE" id="PS50112"/>
    </source>
</evidence>
<dbReference type="Pfam" id="PF08447">
    <property type="entry name" value="PAS_3"/>
    <property type="match status" value="2"/>
</dbReference>
<dbReference type="InterPro" id="IPR052162">
    <property type="entry name" value="Sensor_kinase/Photoreceptor"/>
</dbReference>
<dbReference type="InterPro" id="IPR000700">
    <property type="entry name" value="PAS-assoc_C"/>
</dbReference>
<dbReference type="PANTHER" id="PTHR43304">
    <property type="entry name" value="PHYTOCHROME-LIKE PROTEIN CPH1"/>
    <property type="match status" value="1"/>
</dbReference>
<dbReference type="InterPro" id="IPR035965">
    <property type="entry name" value="PAS-like_dom_sf"/>
</dbReference>
<gene>
    <name evidence="9" type="ORF">ACFPIK_17875</name>
</gene>